<dbReference type="EMBL" id="BAAAWD010000012">
    <property type="protein sequence ID" value="GAA3015512.1"/>
    <property type="molecule type" value="Genomic_DNA"/>
</dbReference>
<dbReference type="Proteomes" id="UP001499930">
    <property type="component" value="Unassembled WGS sequence"/>
</dbReference>
<proteinExistence type="predicted"/>
<sequence length="99" mass="10384">MKKKDRFTDFCSWNFTQTSPIRDRGALAFEAGSNRSPALRHATGPCGTASFRGSATADHPGARGGGTAAGSGVPGRLPGPALQKHFRKITYTLTCGFIG</sequence>
<feature type="compositionally biased region" description="Gly residues" evidence="1">
    <location>
        <begin position="62"/>
        <end position="73"/>
    </location>
</feature>
<protein>
    <submittedName>
        <fullName evidence="2">Uncharacterized protein</fullName>
    </submittedName>
</protein>
<evidence type="ECO:0000313" key="3">
    <source>
        <dbReference type="Proteomes" id="UP001499930"/>
    </source>
</evidence>
<feature type="region of interest" description="Disordered" evidence="1">
    <location>
        <begin position="50"/>
        <end position="79"/>
    </location>
</feature>
<name>A0ABP6KN53_9ACTN</name>
<reference evidence="3" key="1">
    <citation type="journal article" date="2019" name="Int. J. Syst. Evol. Microbiol.">
        <title>The Global Catalogue of Microorganisms (GCM) 10K type strain sequencing project: providing services to taxonomists for standard genome sequencing and annotation.</title>
        <authorList>
            <consortium name="The Broad Institute Genomics Platform"/>
            <consortium name="The Broad Institute Genome Sequencing Center for Infectious Disease"/>
            <person name="Wu L."/>
            <person name="Ma J."/>
        </authorList>
    </citation>
    <scope>NUCLEOTIDE SEQUENCE [LARGE SCALE GENOMIC DNA]</scope>
    <source>
        <strain evidence="3">JCM 3106</strain>
    </source>
</reference>
<gene>
    <name evidence="2" type="ORF">GCM10017559_43670</name>
</gene>
<keyword evidence="3" id="KW-1185">Reference proteome</keyword>
<evidence type="ECO:0000256" key="1">
    <source>
        <dbReference type="SAM" id="MobiDB-lite"/>
    </source>
</evidence>
<comment type="caution">
    <text evidence="2">The sequence shown here is derived from an EMBL/GenBank/DDBJ whole genome shotgun (WGS) entry which is preliminary data.</text>
</comment>
<organism evidence="2 3">
    <name type="scientific">Streptosporangium longisporum</name>
    <dbReference type="NCBI Taxonomy" id="46187"/>
    <lineage>
        <taxon>Bacteria</taxon>
        <taxon>Bacillati</taxon>
        <taxon>Actinomycetota</taxon>
        <taxon>Actinomycetes</taxon>
        <taxon>Streptosporangiales</taxon>
        <taxon>Streptosporangiaceae</taxon>
        <taxon>Streptosporangium</taxon>
    </lineage>
</organism>
<evidence type="ECO:0000313" key="2">
    <source>
        <dbReference type="EMBL" id="GAA3015512.1"/>
    </source>
</evidence>
<accession>A0ABP6KN53</accession>